<evidence type="ECO:0000256" key="6">
    <source>
        <dbReference type="ARBA" id="ARBA00022723"/>
    </source>
</evidence>
<dbReference type="GO" id="GO:0004088">
    <property type="term" value="F:carbamoyl-phosphate synthase (glutamine-hydrolyzing) activity"/>
    <property type="evidence" value="ECO:0007669"/>
    <property type="project" value="UniProtKB-EC"/>
</dbReference>
<keyword evidence="3" id="KW-0055">Arginine biosynthesis</keyword>
<protein>
    <submittedName>
        <fullName evidence="16">Carbamoyl phosphate synthase large subunit</fullName>
    </submittedName>
</protein>
<dbReference type="GO" id="GO:0004087">
    <property type="term" value="F:carbamoyl-phosphate synthase (ammonia) activity"/>
    <property type="evidence" value="ECO:0007669"/>
    <property type="project" value="UniProtKB-EC"/>
</dbReference>
<dbReference type="InterPro" id="IPR005483">
    <property type="entry name" value="CPSase_dom"/>
</dbReference>
<dbReference type="InterPro" id="IPR011761">
    <property type="entry name" value="ATP-grasp"/>
</dbReference>
<evidence type="ECO:0000256" key="5">
    <source>
        <dbReference type="ARBA" id="ARBA00022605"/>
    </source>
</evidence>
<keyword evidence="10" id="KW-0464">Manganese</keyword>
<evidence type="ECO:0000256" key="8">
    <source>
        <dbReference type="ARBA" id="ARBA00022741"/>
    </source>
</evidence>
<comment type="similarity">
    <text evidence="2">Belongs to the CarB family.</text>
</comment>
<reference evidence="16" key="1">
    <citation type="journal article" date="2020" name="mSystems">
        <title>Genome- and Community-Level Interaction Insights into Carbon Utilization and Element Cycling Functions of Hydrothermarchaeota in Hydrothermal Sediment.</title>
        <authorList>
            <person name="Zhou Z."/>
            <person name="Liu Y."/>
            <person name="Xu W."/>
            <person name="Pan J."/>
            <person name="Luo Z.H."/>
            <person name="Li M."/>
        </authorList>
    </citation>
    <scope>NUCLEOTIDE SEQUENCE [LARGE SCALE GENOMIC DNA]</scope>
    <source>
        <strain evidence="16">SpSt-8</strain>
    </source>
</reference>
<feature type="domain" description="ATP-grasp" evidence="14">
    <location>
        <begin position="1"/>
        <end position="119"/>
    </location>
</feature>
<dbReference type="GO" id="GO:0005737">
    <property type="term" value="C:cytoplasm"/>
    <property type="evidence" value="ECO:0007669"/>
    <property type="project" value="TreeGrafter"/>
</dbReference>
<evidence type="ECO:0000256" key="4">
    <source>
        <dbReference type="ARBA" id="ARBA00022598"/>
    </source>
</evidence>
<dbReference type="PROSITE" id="PS50975">
    <property type="entry name" value="ATP_GRASP"/>
    <property type="match status" value="1"/>
</dbReference>
<keyword evidence="5" id="KW-0028">Amino-acid biosynthesis</keyword>
<dbReference type="PROSITE" id="PS51855">
    <property type="entry name" value="MGS"/>
    <property type="match status" value="1"/>
</dbReference>
<evidence type="ECO:0000256" key="13">
    <source>
        <dbReference type="PROSITE-ProRule" id="PRU00409"/>
    </source>
</evidence>
<dbReference type="InterPro" id="IPR011607">
    <property type="entry name" value="MGS-like_dom"/>
</dbReference>
<keyword evidence="7" id="KW-0677">Repeat</keyword>
<dbReference type="SUPFAM" id="SSF56059">
    <property type="entry name" value="Glutathione synthetase ATP-binding domain-like"/>
    <property type="match status" value="1"/>
</dbReference>
<sequence>VSKFIEGAKEVEVDCVSDGERVLVGAVIEHVEEAGVHSGDATMVVPPFSLSEGVLSKVREYTLRICRALSARGPVNIQFVVRGEDVYVIECNLRASRSMPFVSKVKGVNLMEYVADVILGGRLEIPGDVYEPPARRWGVKTPQFSWSRLRGAYPVVDVEMRSTGEVAAVGRTLHDALLKSWLAAQPNRLPEPGSLALVMGDGALLAERLRRLGLEPLLLDDADNNGLVEAMREGCVGLVVASGDGDYALRRAAADYLVPLVLNPRLAALLLEALETYLGGEELTVEPL</sequence>
<comment type="catalytic activity">
    <reaction evidence="11">
        <text>hydrogencarbonate + NH4(+) + 2 ATP = carbamoyl phosphate + 2 ADP + phosphate + 2 H(+)</text>
        <dbReference type="Rhea" id="RHEA:18029"/>
        <dbReference type="ChEBI" id="CHEBI:15378"/>
        <dbReference type="ChEBI" id="CHEBI:17544"/>
        <dbReference type="ChEBI" id="CHEBI:28938"/>
        <dbReference type="ChEBI" id="CHEBI:30616"/>
        <dbReference type="ChEBI" id="CHEBI:43474"/>
        <dbReference type="ChEBI" id="CHEBI:58228"/>
        <dbReference type="ChEBI" id="CHEBI:456216"/>
        <dbReference type="EC" id="6.3.4.16"/>
    </reaction>
</comment>
<evidence type="ECO:0000256" key="3">
    <source>
        <dbReference type="ARBA" id="ARBA00022571"/>
    </source>
</evidence>
<dbReference type="InterPro" id="IPR005479">
    <property type="entry name" value="CPAse_ATP-bd"/>
</dbReference>
<evidence type="ECO:0000256" key="2">
    <source>
        <dbReference type="ARBA" id="ARBA00009799"/>
    </source>
</evidence>
<dbReference type="Gene3D" id="3.30.470.20">
    <property type="entry name" value="ATP-grasp fold, B domain"/>
    <property type="match status" value="1"/>
</dbReference>
<name>A0A7C3WSJ2_THEPE</name>
<organism evidence="16">
    <name type="scientific">Thermofilum pendens</name>
    <dbReference type="NCBI Taxonomy" id="2269"/>
    <lineage>
        <taxon>Archaea</taxon>
        <taxon>Thermoproteota</taxon>
        <taxon>Thermoprotei</taxon>
        <taxon>Thermofilales</taxon>
        <taxon>Thermofilaceae</taxon>
        <taxon>Thermofilum</taxon>
    </lineage>
</organism>
<dbReference type="FunFam" id="3.30.470.20:FF:000026">
    <property type="entry name" value="Carbamoyl-phosphate synthase large chain"/>
    <property type="match status" value="1"/>
</dbReference>
<evidence type="ECO:0000256" key="10">
    <source>
        <dbReference type="ARBA" id="ARBA00023211"/>
    </source>
</evidence>
<dbReference type="AlphaFoldDB" id="A0A7C3WSJ2"/>
<feature type="domain" description="MGS-like" evidence="15">
    <location>
        <begin position="187"/>
        <end position="288"/>
    </location>
</feature>
<dbReference type="UniPathway" id="UPA00068">
    <property type="reaction ID" value="UER00171"/>
</dbReference>
<dbReference type="GO" id="GO:0006541">
    <property type="term" value="P:glutamine metabolic process"/>
    <property type="evidence" value="ECO:0007669"/>
    <property type="project" value="TreeGrafter"/>
</dbReference>
<comment type="catalytic activity">
    <reaction evidence="12">
        <text>hydrogencarbonate + L-glutamine + 2 ATP + H2O = carbamoyl phosphate + L-glutamate + 2 ADP + phosphate + 2 H(+)</text>
        <dbReference type="Rhea" id="RHEA:18633"/>
        <dbReference type="ChEBI" id="CHEBI:15377"/>
        <dbReference type="ChEBI" id="CHEBI:15378"/>
        <dbReference type="ChEBI" id="CHEBI:17544"/>
        <dbReference type="ChEBI" id="CHEBI:29985"/>
        <dbReference type="ChEBI" id="CHEBI:30616"/>
        <dbReference type="ChEBI" id="CHEBI:43474"/>
        <dbReference type="ChEBI" id="CHEBI:58228"/>
        <dbReference type="ChEBI" id="CHEBI:58359"/>
        <dbReference type="ChEBI" id="CHEBI:456216"/>
        <dbReference type="EC" id="6.3.5.5"/>
    </reaction>
</comment>
<evidence type="ECO:0000256" key="12">
    <source>
        <dbReference type="ARBA" id="ARBA00048816"/>
    </source>
</evidence>
<dbReference type="GO" id="GO:0005524">
    <property type="term" value="F:ATP binding"/>
    <property type="evidence" value="ECO:0007669"/>
    <property type="project" value="UniProtKB-UniRule"/>
</dbReference>
<dbReference type="Pfam" id="PF02786">
    <property type="entry name" value="CPSase_L_D2"/>
    <property type="match status" value="1"/>
</dbReference>
<keyword evidence="8 13" id="KW-0547">Nucleotide-binding</keyword>
<evidence type="ECO:0000256" key="7">
    <source>
        <dbReference type="ARBA" id="ARBA00022737"/>
    </source>
</evidence>
<evidence type="ECO:0000256" key="1">
    <source>
        <dbReference type="ARBA" id="ARBA00005077"/>
    </source>
</evidence>
<comment type="caution">
    <text evidence="16">The sequence shown here is derived from an EMBL/GenBank/DDBJ whole genome shotgun (WGS) entry which is preliminary data.</text>
</comment>
<evidence type="ECO:0000256" key="11">
    <source>
        <dbReference type="ARBA" id="ARBA00047359"/>
    </source>
</evidence>
<keyword evidence="6" id="KW-0479">Metal-binding</keyword>
<evidence type="ECO:0000313" key="16">
    <source>
        <dbReference type="EMBL" id="HGB24726.1"/>
    </source>
</evidence>
<feature type="non-terminal residue" evidence="16">
    <location>
        <position position="1"/>
    </location>
</feature>
<dbReference type="PRINTS" id="PR00098">
    <property type="entry name" value="CPSASE"/>
</dbReference>
<dbReference type="GO" id="GO:0006526">
    <property type="term" value="P:L-arginine biosynthetic process"/>
    <property type="evidence" value="ECO:0007669"/>
    <property type="project" value="UniProtKB-UniPathway"/>
</dbReference>
<keyword evidence="9 13" id="KW-0067">ATP-binding</keyword>
<dbReference type="PANTHER" id="PTHR11405">
    <property type="entry name" value="CARBAMOYLTRANSFERASE FAMILY MEMBER"/>
    <property type="match status" value="1"/>
</dbReference>
<accession>A0A7C3WSJ2</accession>
<dbReference type="EMBL" id="DTIB01000032">
    <property type="protein sequence ID" value="HGB24726.1"/>
    <property type="molecule type" value="Genomic_DNA"/>
</dbReference>
<gene>
    <name evidence="16" type="ORF">ENV88_01490</name>
</gene>
<dbReference type="GO" id="GO:0046872">
    <property type="term" value="F:metal ion binding"/>
    <property type="evidence" value="ECO:0007669"/>
    <property type="project" value="UniProtKB-KW"/>
</dbReference>
<keyword evidence="4" id="KW-0436">Ligase</keyword>
<comment type="pathway">
    <text evidence="1">Amino-acid biosynthesis; L-arginine biosynthesis; carbamoyl phosphate from bicarbonate: step 1/1.</text>
</comment>
<dbReference type="PANTHER" id="PTHR11405:SF53">
    <property type="entry name" value="CARBAMOYL-PHOSPHATE SYNTHASE [AMMONIA], MITOCHONDRIAL"/>
    <property type="match status" value="1"/>
</dbReference>
<evidence type="ECO:0000259" key="15">
    <source>
        <dbReference type="PROSITE" id="PS51855"/>
    </source>
</evidence>
<evidence type="ECO:0000259" key="14">
    <source>
        <dbReference type="PROSITE" id="PS50975"/>
    </source>
</evidence>
<evidence type="ECO:0000256" key="9">
    <source>
        <dbReference type="ARBA" id="ARBA00022840"/>
    </source>
</evidence>
<dbReference type="PROSITE" id="PS00867">
    <property type="entry name" value="CPSASE_2"/>
    <property type="match status" value="1"/>
</dbReference>
<proteinExistence type="inferred from homology"/>